<comment type="caution">
    <text evidence="8">The sequence shown here is derived from an EMBL/GenBank/DDBJ whole genome shotgun (WGS) entry which is preliminary data.</text>
</comment>
<dbReference type="Proteomes" id="UP001230188">
    <property type="component" value="Unassembled WGS sequence"/>
</dbReference>
<evidence type="ECO:0000256" key="2">
    <source>
        <dbReference type="ARBA" id="ARBA00022801"/>
    </source>
</evidence>
<evidence type="ECO:0000313" key="9">
    <source>
        <dbReference type="Proteomes" id="UP001230188"/>
    </source>
</evidence>
<evidence type="ECO:0000256" key="4">
    <source>
        <dbReference type="SAM" id="Phobius"/>
    </source>
</evidence>
<dbReference type="GO" id="GO:0004725">
    <property type="term" value="F:protein tyrosine phosphatase activity"/>
    <property type="evidence" value="ECO:0007669"/>
    <property type="project" value="UniProtKB-EC"/>
</dbReference>
<evidence type="ECO:0000259" key="6">
    <source>
        <dbReference type="PROSITE" id="PS50056"/>
    </source>
</evidence>
<dbReference type="PROSITE" id="PS00383">
    <property type="entry name" value="TYR_PHOSPHATASE_1"/>
    <property type="match status" value="1"/>
</dbReference>
<dbReference type="EC" id="3.1.3.48" evidence="1"/>
<feature type="domain" description="Tyrosine-protein phosphatase" evidence="5">
    <location>
        <begin position="80"/>
        <end position="232"/>
    </location>
</feature>
<dbReference type="Gene3D" id="3.90.190.10">
    <property type="entry name" value="Protein tyrosine phosphatase superfamily"/>
    <property type="match status" value="1"/>
</dbReference>
<accession>A0AAD7UGY3</accession>
<dbReference type="PROSITE" id="PS50054">
    <property type="entry name" value="TYR_PHOSPHATASE_DUAL"/>
    <property type="match status" value="1"/>
</dbReference>
<organism evidence="8 9">
    <name type="scientific">Chrysophaeum taylorii</name>
    <dbReference type="NCBI Taxonomy" id="2483200"/>
    <lineage>
        <taxon>Eukaryota</taxon>
        <taxon>Sar</taxon>
        <taxon>Stramenopiles</taxon>
        <taxon>Ochrophyta</taxon>
        <taxon>Pelagophyceae</taxon>
        <taxon>Pelagomonadales</taxon>
        <taxon>Pelagomonadaceae</taxon>
        <taxon>Chrysophaeum</taxon>
    </lineage>
</organism>
<dbReference type="InterPro" id="IPR001763">
    <property type="entry name" value="Rhodanese-like_dom"/>
</dbReference>
<dbReference type="InterPro" id="IPR016130">
    <property type="entry name" value="Tyr_Pase_AS"/>
</dbReference>
<dbReference type="InterPro" id="IPR029021">
    <property type="entry name" value="Prot-tyrosine_phosphatase-like"/>
</dbReference>
<feature type="transmembrane region" description="Helical" evidence="4">
    <location>
        <begin position="23"/>
        <end position="42"/>
    </location>
</feature>
<name>A0AAD7UGY3_9STRA</name>
<keyword evidence="9" id="KW-1185">Reference proteome</keyword>
<keyword evidence="4" id="KW-1133">Transmembrane helix</keyword>
<evidence type="ECO:0000313" key="8">
    <source>
        <dbReference type="EMBL" id="KAJ8605321.1"/>
    </source>
</evidence>
<keyword evidence="4" id="KW-0812">Transmembrane</keyword>
<protein>
    <recommendedName>
        <fullName evidence="1">protein-tyrosine-phosphatase</fullName>
        <ecNumber evidence="1">3.1.3.48</ecNumber>
    </recommendedName>
</protein>
<feature type="domain" description="Rhodanese" evidence="7">
    <location>
        <begin position="142"/>
        <end position="208"/>
    </location>
</feature>
<reference evidence="8" key="1">
    <citation type="submission" date="2023-01" db="EMBL/GenBank/DDBJ databases">
        <title>Metagenome sequencing of chrysophaentin producing Chrysophaeum taylorii.</title>
        <authorList>
            <person name="Davison J."/>
            <person name="Bewley C."/>
        </authorList>
    </citation>
    <scope>NUCLEOTIDE SEQUENCE</scope>
    <source>
        <strain evidence="8">NIES-1699</strain>
    </source>
</reference>
<proteinExistence type="predicted"/>
<dbReference type="PANTHER" id="PTHR46274">
    <property type="entry name" value="PHOSPHATIDYLINOSITOL PHOSPHATASE"/>
    <property type="match status" value="1"/>
</dbReference>
<keyword evidence="4" id="KW-0472">Membrane</keyword>
<sequence>MGPPPPPTDVAVASSSVLLVVPFFHHLSLAVWMVFVLGFALFQRRLLPARLAKLAAKCYFYPTLPLTYARLVFLPPRAGLWTPVDDTVIVGAAPLGCLGHPSRLRRLGVRAVVNCCDEYEGPNWARSLVDHLHVPTVDHVEPSRADLETAVRFIDAHRKRGHKVYVHCKAGHGRSAAVAYAWLLHANHKRVAPFDLFEALANKRKVKRDLWQQPNILAFYDALPLATPPLLSFLGKAPAPAPATVPLWDSPPPR</sequence>
<evidence type="ECO:0000256" key="1">
    <source>
        <dbReference type="ARBA" id="ARBA00013064"/>
    </source>
</evidence>
<dbReference type="PROSITE" id="PS50206">
    <property type="entry name" value="RHODANESE_3"/>
    <property type="match status" value="1"/>
</dbReference>
<dbReference type="AlphaFoldDB" id="A0AAD7UGY3"/>
<evidence type="ECO:0000259" key="5">
    <source>
        <dbReference type="PROSITE" id="PS50054"/>
    </source>
</evidence>
<dbReference type="EMBL" id="JAQMWT010000316">
    <property type="protein sequence ID" value="KAJ8605321.1"/>
    <property type="molecule type" value="Genomic_DNA"/>
</dbReference>
<keyword evidence="3" id="KW-0904">Protein phosphatase</keyword>
<dbReference type="Pfam" id="PF00782">
    <property type="entry name" value="DSPc"/>
    <property type="match status" value="1"/>
</dbReference>
<dbReference type="SMART" id="SM00195">
    <property type="entry name" value="DSPc"/>
    <property type="match status" value="1"/>
</dbReference>
<feature type="domain" description="Tyrosine specific protein phosphatases" evidence="6">
    <location>
        <begin position="145"/>
        <end position="218"/>
    </location>
</feature>
<evidence type="ECO:0000259" key="7">
    <source>
        <dbReference type="PROSITE" id="PS50206"/>
    </source>
</evidence>
<dbReference type="InterPro" id="IPR020422">
    <property type="entry name" value="TYR_PHOSPHATASE_DUAL_dom"/>
</dbReference>
<dbReference type="PANTHER" id="PTHR46274:SF6">
    <property type="entry name" value="TYR_PHOSPHATASE_2 DOMAIN-CONTAINING PROTEIN"/>
    <property type="match status" value="1"/>
</dbReference>
<dbReference type="InterPro" id="IPR000387">
    <property type="entry name" value="Tyr_Pase_dom"/>
</dbReference>
<dbReference type="InterPro" id="IPR000340">
    <property type="entry name" value="Dual-sp_phosphatase_cat-dom"/>
</dbReference>
<gene>
    <name evidence="8" type="ORF">CTAYLR_002357</name>
</gene>
<dbReference type="PROSITE" id="PS50056">
    <property type="entry name" value="TYR_PHOSPHATASE_2"/>
    <property type="match status" value="1"/>
</dbReference>
<evidence type="ECO:0000256" key="3">
    <source>
        <dbReference type="ARBA" id="ARBA00022912"/>
    </source>
</evidence>
<keyword evidence="2" id="KW-0378">Hydrolase</keyword>
<dbReference type="SUPFAM" id="SSF52799">
    <property type="entry name" value="(Phosphotyrosine protein) phosphatases II"/>
    <property type="match status" value="1"/>
</dbReference>